<dbReference type="Pfam" id="PF12760">
    <property type="entry name" value="Zn_ribbon_IS1595"/>
    <property type="match status" value="1"/>
</dbReference>
<evidence type="ECO:0000313" key="2">
    <source>
        <dbReference type="EMBL" id="ANY82164.1"/>
    </source>
</evidence>
<feature type="domain" description="ISXO2-like transposase" evidence="1">
    <location>
        <begin position="126"/>
        <end position="285"/>
    </location>
</feature>
<dbReference type="KEGG" id="moc:BB934_27805"/>
<dbReference type="AlphaFoldDB" id="A0A1B2EQA2"/>
<geneLocation type="plasmid" evidence="2">
    <name>unnamed1</name>
</geneLocation>
<name>A0A1B2EQA2_9HYPH</name>
<evidence type="ECO:0000259" key="1">
    <source>
        <dbReference type="SMART" id="SM01126"/>
    </source>
</evidence>
<accession>A0A1B2EQA2</accession>
<reference evidence="2" key="1">
    <citation type="submission" date="2016-07" db="EMBL/GenBank/DDBJ databases">
        <title>Microvirga ossetica sp. nov. a new species of rhizobia isolated from root nodules of the legume species Vicia alpestris Steven originated from North Ossetia region in the Caucasus.</title>
        <authorList>
            <person name="Safronova V.I."/>
            <person name="Kuznetsova I.G."/>
            <person name="Sazanova A.L."/>
            <person name="Belimov A."/>
            <person name="Andronov E."/>
            <person name="Osledkin Y.S."/>
            <person name="Onishchuk O.P."/>
            <person name="Kurchak O.N."/>
            <person name="Shaposhnikov A.I."/>
            <person name="Willems A."/>
            <person name="Tikhonovich I.A."/>
        </authorList>
    </citation>
    <scope>NUCLEOTIDE SEQUENCE [LARGE SCALE GENOMIC DNA]</scope>
    <source>
        <strain evidence="2">V5/3M</strain>
        <plasmid evidence="2">unnamed1</plasmid>
    </source>
</reference>
<dbReference type="Pfam" id="PF12762">
    <property type="entry name" value="DDE_Tnp_IS1595"/>
    <property type="match status" value="1"/>
</dbReference>
<gene>
    <name evidence="2" type="ORF">BB934_27805</name>
</gene>
<keyword evidence="2" id="KW-0614">Plasmid</keyword>
<dbReference type="InterPro" id="IPR024445">
    <property type="entry name" value="Tnp_ISXO2-like"/>
</dbReference>
<dbReference type="SMART" id="SM01126">
    <property type="entry name" value="DDE_Tnp_IS1595"/>
    <property type="match status" value="1"/>
</dbReference>
<dbReference type="NCBIfam" id="NF033547">
    <property type="entry name" value="transpos_IS1595"/>
    <property type="match status" value="1"/>
</dbReference>
<proteinExistence type="predicted"/>
<organism evidence="2">
    <name type="scientific">Microvirga ossetica</name>
    <dbReference type="NCBI Taxonomy" id="1882682"/>
    <lineage>
        <taxon>Bacteria</taxon>
        <taxon>Pseudomonadati</taxon>
        <taxon>Pseudomonadota</taxon>
        <taxon>Alphaproteobacteria</taxon>
        <taxon>Hyphomicrobiales</taxon>
        <taxon>Methylobacteriaceae</taxon>
        <taxon>Microvirga</taxon>
    </lineage>
</organism>
<dbReference type="EMBL" id="CP016617">
    <property type="protein sequence ID" value="ANY82164.1"/>
    <property type="molecule type" value="Genomic_DNA"/>
</dbReference>
<dbReference type="InterPro" id="IPR024442">
    <property type="entry name" value="Transposase_Zn_ribbon"/>
</dbReference>
<protein>
    <submittedName>
        <fullName evidence="2">Transposase</fullName>
    </submittedName>
</protein>
<sequence length="305" mass="33988">MIRVFQDEDHCRYLLEAMAWPKGRICAACGYRGSIALMGRQNRRRARSGLYQCSNGVCRSQFTVTTRTPLHATKLPLRVWLSGLWLMLQSDKGISSIRLAEALGVSQPTAWRMGHALRLMVGREQALDGVAKIDGLYVGSKPWREMNYSPPGRGRKGEPKTLKTPALVAVQRPPDLSVGASAGETRAAVIEDLSESEADRVLTEAVDPKAHLMSDEWKEFVSLGGAFSAHDTVHHKARKYARGPVHINSAEGFNDRVRRTVSGAFHHISPHLADLYFNEIGFHWSQRVVTGQAPRRTRKGRQVTK</sequence>